<comment type="caution">
    <text evidence="13">The sequence shown here is derived from an EMBL/GenBank/DDBJ whole genome shotgun (WGS) entry which is preliminary data.</text>
</comment>
<dbReference type="PANTHER" id="PTHR46118:SF4">
    <property type="entry name" value="PROTEIN ABHD11"/>
    <property type="match status" value="1"/>
</dbReference>
<evidence type="ECO:0000256" key="5">
    <source>
        <dbReference type="ARBA" id="ARBA00043667"/>
    </source>
</evidence>
<accession>A0A7I8VZR4</accession>
<dbReference type="AlphaFoldDB" id="A0A7I8VZR4"/>
<gene>
    <name evidence="13" type="ORF">DGYR_LOCUS9327</name>
</gene>
<dbReference type="Gene3D" id="3.40.50.1820">
    <property type="entry name" value="alpha/beta hydrolase"/>
    <property type="match status" value="1"/>
</dbReference>
<name>A0A7I8VZR4_9ANNE</name>
<evidence type="ECO:0000313" key="13">
    <source>
        <dbReference type="EMBL" id="CAD5121364.1"/>
    </source>
</evidence>
<comment type="similarity">
    <text evidence="1">Belongs to the AB hydrolase superfamily.</text>
</comment>
<dbReference type="OrthoDB" id="8119704at2759"/>
<comment type="catalytic activity">
    <reaction evidence="5">
        <text>a 1,2-diacyl-sn-glycerol + H2O = a 2-acylglycerol + a fatty acid + H(+)</text>
        <dbReference type="Rhea" id="RHEA:33275"/>
        <dbReference type="ChEBI" id="CHEBI:15377"/>
        <dbReference type="ChEBI" id="CHEBI:15378"/>
        <dbReference type="ChEBI" id="CHEBI:17389"/>
        <dbReference type="ChEBI" id="CHEBI:17815"/>
        <dbReference type="ChEBI" id="CHEBI:28868"/>
        <dbReference type="EC" id="3.1.1.116"/>
    </reaction>
</comment>
<organism evidence="13 14">
    <name type="scientific">Dimorphilus gyrociliatus</name>
    <dbReference type="NCBI Taxonomy" id="2664684"/>
    <lineage>
        <taxon>Eukaryota</taxon>
        <taxon>Metazoa</taxon>
        <taxon>Spiralia</taxon>
        <taxon>Lophotrochozoa</taxon>
        <taxon>Annelida</taxon>
        <taxon>Polychaeta</taxon>
        <taxon>Polychaeta incertae sedis</taxon>
        <taxon>Dinophilidae</taxon>
        <taxon>Dimorphilus</taxon>
    </lineage>
</organism>
<evidence type="ECO:0000259" key="12">
    <source>
        <dbReference type="Pfam" id="PF12697"/>
    </source>
</evidence>
<dbReference type="PROSITE" id="PS00018">
    <property type="entry name" value="EF_HAND_1"/>
    <property type="match status" value="1"/>
</dbReference>
<evidence type="ECO:0000256" key="8">
    <source>
        <dbReference type="ARBA" id="ARBA00048283"/>
    </source>
</evidence>
<proteinExistence type="inferred from homology"/>
<evidence type="ECO:0000256" key="7">
    <source>
        <dbReference type="ARBA" id="ARBA00044064"/>
    </source>
</evidence>
<evidence type="ECO:0000313" key="14">
    <source>
        <dbReference type="Proteomes" id="UP000549394"/>
    </source>
</evidence>
<comment type="catalytic activity">
    <reaction evidence="8">
        <text>1-octadecanoyl-2-(4Z,7Z,10Z,13Z,16Z,19Z-docosahexaenoyl)-sn-glycerol + H2O = 2-(4Z,7Z,10Z,13Z,16Z,19Z-docosahexaenoyl)-glycerol + octadecanoate + H(+)</text>
        <dbReference type="Rhea" id="RHEA:77107"/>
        <dbReference type="ChEBI" id="CHEBI:15377"/>
        <dbReference type="ChEBI" id="CHEBI:15378"/>
        <dbReference type="ChEBI" id="CHEBI:25629"/>
        <dbReference type="ChEBI" id="CHEBI:77129"/>
        <dbReference type="ChEBI" id="CHEBI:186738"/>
    </reaction>
</comment>
<evidence type="ECO:0000256" key="11">
    <source>
        <dbReference type="ARBA" id="ARBA00048919"/>
    </source>
</evidence>
<comment type="catalytic activity">
    <reaction evidence="10">
        <text>1-octadecanoyl-2-(9Z-octadecenoyl)-sn-glycerol + H2O = 2-(9Z-octadecenoyl)-glycerol + octadecanoate + H(+)</text>
        <dbReference type="Rhea" id="RHEA:77103"/>
        <dbReference type="ChEBI" id="CHEBI:15377"/>
        <dbReference type="ChEBI" id="CHEBI:15378"/>
        <dbReference type="ChEBI" id="CHEBI:25629"/>
        <dbReference type="ChEBI" id="CHEBI:73990"/>
        <dbReference type="ChEBI" id="CHEBI:75468"/>
    </reaction>
</comment>
<dbReference type="InterPro" id="IPR029058">
    <property type="entry name" value="AB_hydrolase_fold"/>
</dbReference>
<comment type="catalytic activity">
    <reaction evidence="11">
        <text>1-octadecanoyl-2-(5Z,8Z,11Z,14Z-eicosatetraenoyl)-sn-glycerol + H2O = 2-(5Z,8Z,11Z,14Z-eicosatetraenoyl)-glycerol + octadecanoate + H(+)</text>
        <dbReference type="Rhea" id="RHEA:38507"/>
        <dbReference type="ChEBI" id="CHEBI:15377"/>
        <dbReference type="ChEBI" id="CHEBI:15378"/>
        <dbReference type="ChEBI" id="CHEBI:25629"/>
        <dbReference type="ChEBI" id="CHEBI:52392"/>
        <dbReference type="ChEBI" id="CHEBI:75728"/>
    </reaction>
</comment>
<evidence type="ECO:0000256" key="10">
    <source>
        <dbReference type="ARBA" id="ARBA00048513"/>
    </source>
</evidence>
<dbReference type="SUPFAM" id="SSF53474">
    <property type="entry name" value="alpha/beta-Hydrolases"/>
    <property type="match status" value="1"/>
</dbReference>
<dbReference type="InterPro" id="IPR018247">
    <property type="entry name" value="EF_Hand_1_Ca_BS"/>
</dbReference>
<protein>
    <recommendedName>
        <fullName evidence="7">sn-1-specific diacylglycerol lipase ABHD11</fullName>
        <ecNumber evidence="3">3.1.1.116</ecNumber>
    </recommendedName>
    <alternativeName>
        <fullName evidence="4">Alpha/beta hydrolase domain-containing protein 11</fullName>
    </alternativeName>
</protein>
<evidence type="ECO:0000256" key="4">
    <source>
        <dbReference type="ARBA" id="ARBA00042703"/>
    </source>
</evidence>
<dbReference type="EMBL" id="CAJFCJ010000014">
    <property type="protein sequence ID" value="CAD5121364.1"/>
    <property type="molecule type" value="Genomic_DNA"/>
</dbReference>
<evidence type="ECO:0000256" key="1">
    <source>
        <dbReference type="ARBA" id="ARBA00008645"/>
    </source>
</evidence>
<dbReference type="Pfam" id="PF12697">
    <property type="entry name" value="Abhydrolase_6"/>
    <property type="match status" value="1"/>
</dbReference>
<dbReference type="PANTHER" id="PTHR46118">
    <property type="entry name" value="PROTEIN ABHD11"/>
    <property type="match status" value="1"/>
</dbReference>
<keyword evidence="14" id="KW-1185">Reference proteome</keyword>
<dbReference type="InterPro" id="IPR000073">
    <property type="entry name" value="AB_hydrolase_1"/>
</dbReference>
<keyword evidence="2" id="KW-0378">Hydrolase</keyword>
<evidence type="ECO:0000256" key="3">
    <source>
        <dbReference type="ARBA" id="ARBA00026104"/>
    </source>
</evidence>
<sequence length="299" mass="34137">MKMLNKIRHLSKQLTRLHCHRQAASLATLSYTEYGKPSKNPPIFIFHGLFGSKRNWTSISKKLIENNDRHVFAVDLRNHGNSEHTFKMSYDLMAEDCIALIESFKLSKPPVLIGHSMGGKVAMTIALKYSIPLSSLIIADVSPLKNETRGSVELRRLIEIMKGIDLSKSNAVNVSEFRTKVMDYIKPRISDEMLRAFILSNLREKSDKSSYEFSFNLNAIDNNLDALYSSQDFDAKYEGSTLFIAGSNSDYVTEKHVPTINKLFPANEIYHIKDAGHWLHYDKPKEFLLKITEFLSRSN</sequence>
<evidence type="ECO:0000256" key="9">
    <source>
        <dbReference type="ARBA" id="ARBA00048504"/>
    </source>
</evidence>
<feature type="domain" description="AB hydrolase-1" evidence="12">
    <location>
        <begin position="44"/>
        <end position="287"/>
    </location>
</feature>
<dbReference type="Proteomes" id="UP000549394">
    <property type="component" value="Unassembled WGS sequence"/>
</dbReference>
<comment type="catalytic activity">
    <reaction evidence="9">
        <text>1,2-didecanoylglycerol + H2O = decanoylglycerol + decanoate + H(+)</text>
        <dbReference type="Rhea" id="RHEA:48596"/>
        <dbReference type="ChEBI" id="CHEBI:11152"/>
        <dbReference type="ChEBI" id="CHEBI:15377"/>
        <dbReference type="ChEBI" id="CHEBI:15378"/>
        <dbReference type="ChEBI" id="CHEBI:27689"/>
        <dbReference type="ChEBI" id="CHEBI:90605"/>
    </reaction>
</comment>
<reference evidence="13 14" key="1">
    <citation type="submission" date="2020-08" db="EMBL/GenBank/DDBJ databases">
        <authorList>
            <person name="Hejnol A."/>
        </authorList>
    </citation>
    <scope>NUCLEOTIDE SEQUENCE [LARGE SCALE GENOMIC DNA]</scope>
</reference>
<dbReference type="GO" id="GO:0052689">
    <property type="term" value="F:carboxylic ester hydrolase activity"/>
    <property type="evidence" value="ECO:0007669"/>
    <property type="project" value="TreeGrafter"/>
</dbReference>
<dbReference type="GO" id="GO:0005739">
    <property type="term" value="C:mitochondrion"/>
    <property type="evidence" value="ECO:0007669"/>
    <property type="project" value="TreeGrafter"/>
</dbReference>
<dbReference type="EC" id="3.1.1.116" evidence="3"/>
<evidence type="ECO:0000256" key="2">
    <source>
        <dbReference type="ARBA" id="ARBA00022801"/>
    </source>
</evidence>
<comment type="catalytic activity">
    <reaction evidence="6">
        <text>a 1,3-diacyl-sn-glycerol + H2O = a 1-acyl-sn-glycerol + a fatty acid + H(+)</text>
        <dbReference type="Rhea" id="RHEA:38503"/>
        <dbReference type="ChEBI" id="CHEBI:15377"/>
        <dbReference type="ChEBI" id="CHEBI:15378"/>
        <dbReference type="ChEBI" id="CHEBI:28868"/>
        <dbReference type="ChEBI" id="CHEBI:64683"/>
        <dbReference type="ChEBI" id="CHEBI:77272"/>
    </reaction>
</comment>
<evidence type="ECO:0000256" key="6">
    <source>
        <dbReference type="ARBA" id="ARBA00043742"/>
    </source>
</evidence>